<dbReference type="EMBL" id="JAQOWY010000413">
    <property type="protein sequence ID" value="KAK1842450.1"/>
    <property type="molecule type" value="Genomic_DNA"/>
</dbReference>
<proteinExistence type="predicted"/>
<reference evidence="1" key="1">
    <citation type="submission" date="2023-01" db="EMBL/GenBank/DDBJ databases">
        <title>Colletotrichum chrysophilum M932 genome sequence.</title>
        <authorList>
            <person name="Baroncelli R."/>
        </authorList>
    </citation>
    <scope>NUCLEOTIDE SEQUENCE</scope>
    <source>
        <strain evidence="1">M932</strain>
    </source>
</reference>
<dbReference type="AlphaFoldDB" id="A0AAD9A7N8"/>
<gene>
    <name evidence="1" type="ORF">CCHR01_14928</name>
</gene>
<sequence length="148" mass="16267">MVESQPARSCFLRLLSHSGRGWLFPHPEPCRGAAATDTALAHTSDHTSTSVPSPPVFSHWLSSCESAGRFPAFAVAPVTAHRTLRQRTACPSIPNGAQCPMADCQPMFAPSFFCPRVSLQLTGCSWIAHAWPRWQIWAGLRWTTIQLP</sequence>
<evidence type="ECO:0000313" key="1">
    <source>
        <dbReference type="EMBL" id="KAK1842450.1"/>
    </source>
</evidence>
<accession>A0AAD9A7N8</accession>
<name>A0AAD9A7N8_9PEZI</name>
<dbReference type="Proteomes" id="UP001243330">
    <property type="component" value="Unassembled WGS sequence"/>
</dbReference>
<evidence type="ECO:0000313" key="2">
    <source>
        <dbReference type="Proteomes" id="UP001243330"/>
    </source>
</evidence>
<protein>
    <submittedName>
        <fullName evidence="1">Uncharacterized protein</fullName>
    </submittedName>
</protein>
<organism evidence="1 2">
    <name type="scientific">Colletotrichum chrysophilum</name>
    <dbReference type="NCBI Taxonomy" id="1836956"/>
    <lineage>
        <taxon>Eukaryota</taxon>
        <taxon>Fungi</taxon>
        <taxon>Dikarya</taxon>
        <taxon>Ascomycota</taxon>
        <taxon>Pezizomycotina</taxon>
        <taxon>Sordariomycetes</taxon>
        <taxon>Hypocreomycetidae</taxon>
        <taxon>Glomerellales</taxon>
        <taxon>Glomerellaceae</taxon>
        <taxon>Colletotrichum</taxon>
        <taxon>Colletotrichum gloeosporioides species complex</taxon>
    </lineage>
</organism>
<keyword evidence="2" id="KW-1185">Reference proteome</keyword>
<comment type="caution">
    <text evidence="1">The sequence shown here is derived from an EMBL/GenBank/DDBJ whole genome shotgun (WGS) entry which is preliminary data.</text>
</comment>